<sequence>MAHHWTERDGQIIDLIWYLRYADRYERTGTGWRFARRALTIDAIESRPARAVRP</sequence>
<dbReference type="InterPro" id="IPR032710">
    <property type="entry name" value="NTF2-like_dom_sf"/>
</dbReference>
<keyword evidence="2" id="KW-1185">Reference proteome</keyword>
<evidence type="ECO:0000313" key="2">
    <source>
        <dbReference type="Proteomes" id="UP001519535"/>
    </source>
</evidence>
<reference evidence="1 2" key="1">
    <citation type="submission" date="2021-05" db="EMBL/GenBank/DDBJ databases">
        <title>Mycobacterium acidophilum sp. nov., an extremely acid-tolerant member of the genus Mycobacterium.</title>
        <authorList>
            <person name="Xia J."/>
        </authorList>
    </citation>
    <scope>NUCLEOTIDE SEQUENCE [LARGE SCALE GENOMIC DNA]</scope>
    <source>
        <strain evidence="1 2">M1</strain>
    </source>
</reference>
<gene>
    <name evidence="1" type="ORF">KIH27_05850</name>
</gene>
<dbReference type="Gene3D" id="3.10.450.50">
    <property type="match status" value="1"/>
</dbReference>
<dbReference type="SUPFAM" id="SSF54427">
    <property type="entry name" value="NTF2-like"/>
    <property type="match status" value="1"/>
</dbReference>
<name>A0ABS5RGK2_9MYCO</name>
<proteinExistence type="predicted"/>
<dbReference type="EMBL" id="JAHCLR010000007">
    <property type="protein sequence ID" value="MBS9533112.1"/>
    <property type="molecule type" value="Genomic_DNA"/>
</dbReference>
<evidence type="ECO:0000313" key="1">
    <source>
        <dbReference type="EMBL" id="MBS9533112.1"/>
    </source>
</evidence>
<dbReference type="Proteomes" id="UP001519535">
    <property type="component" value="Unassembled WGS sequence"/>
</dbReference>
<accession>A0ABS5RGK2</accession>
<evidence type="ECO:0008006" key="3">
    <source>
        <dbReference type="Google" id="ProtNLM"/>
    </source>
</evidence>
<dbReference type="RefSeq" id="WP_214092003.1">
    <property type="nucleotide sequence ID" value="NZ_JAHCLR010000007.1"/>
</dbReference>
<comment type="caution">
    <text evidence="1">The sequence shown here is derived from an EMBL/GenBank/DDBJ whole genome shotgun (WGS) entry which is preliminary data.</text>
</comment>
<protein>
    <recommendedName>
        <fullName evidence="3">SnoaL-like domain-containing protein</fullName>
    </recommendedName>
</protein>
<organism evidence="1 2">
    <name type="scientific">Mycolicibacter acidiphilus</name>
    <dbReference type="NCBI Taxonomy" id="2835306"/>
    <lineage>
        <taxon>Bacteria</taxon>
        <taxon>Bacillati</taxon>
        <taxon>Actinomycetota</taxon>
        <taxon>Actinomycetes</taxon>
        <taxon>Mycobacteriales</taxon>
        <taxon>Mycobacteriaceae</taxon>
        <taxon>Mycolicibacter</taxon>
    </lineage>
</organism>